<name>A0A1L7X299_9HELO</name>
<dbReference type="PANTHER" id="PTHR28152:SF1">
    <property type="entry name" value="HYDROXYACYL-THIOESTER DEHYDRATASE TYPE 2, MITOCHONDRIAL"/>
    <property type="match status" value="1"/>
</dbReference>
<feature type="compositionally biased region" description="Basic and acidic residues" evidence="1">
    <location>
        <begin position="437"/>
        <end position="449"/>
    </location>
</feature>
<evidence type="ECO:0000256" key="1">
    <source>
        <dbReference type="SAM" id="MobiDB-lite"/>
    </source>
</evidence>
<dbReference type="PANTHER" id="PTHR28152">
    <property type="entry name" value="HYDROXYACYL-THIOESTER DEHYDRATASE TYPE 2, MITOCHONDRIAL"/>
    <property type="match status" value="1"/>
</dbReference>
<feature type="region of interest" description="Disordered" evidence="1">
    <location>
        <begin position="394"/>
        <end position="529"/>
    </location>
</feature>
<protein>
    <submittedName>
        <fullName evidence="2">Uncharacterized protein</fullName>
    </submittedName>
</protein>
<proteinExistence type="predicted"/>
<organism evidence="2 3">
    <name type="scientific">Phialocephala subalpina</name>
    <dbReference type="NCBI Taxonomy" id="576137"/>
    <lineage>
        <taxon>Eukaryota</taxon>
        <taxon>Fungi</taxon>
        <taxon>Dikarya</taxon>
        <taxon>Ascomycota</taxon>
        <taxon>Pezizomycotina</taxon>
        <taxon>Leotiomycetes</taxon>
        <taxon>Helotiales</taxon>
        <taxon>Mollisiaceae</taxon>
        <taxon>Phialocephala</taxon>
        <taxon>Phialocephala fortinii species complex</taxon>
    </lineage>
</organism>
<dbReference type="AlphaFoldDB" id="A0A1L7X299"/>
<dbReference type="OrthoDB" id="3257538at2759"/>
<dbReference type="EMBL" id="FJOG01000013">
    <property type="protein sequence ID" value="CZR59156.1"/>
    <property type="molecule type" value="Genomic_DNA"/>
</dbReference>
<dbReference type="STRING" id="576137.A0A1L7X299"/>
<dbReference type="GO" id="GO:0005739">
    <property type="term" value="C:mitochondrion"/>
    <property type="evidence" value="ECO:0007669"/>
    <property type="project" value="TreeGrafter"/>
</dbReference>
<dbReference type="InterPro" id="IPR029069">
    <property type="entry name" value="HotDog_dom_sf"/>
</dbReference>
<dbReference type="InterPro" id="IPR052741">
    <property type="entry name" value="Mitochondrial_HTD2"/>
</dbReference>
<evidence type="ECO:0000313" key="2">
    <source>
        <dbReference type="EMBL" id="CZR59156.1"/>
    </source>
</evidence>
<evidence type="ECO:0000313" key="3">
    <source>
        <dbReference type="Proteomes" id="UP000184330"/>
    </source>
</evidence>
<dbReference type="Gene3D" id="3.10.129.10">
    <property type="entry name" value="Hotdog Thioesterase"/>
    <property type="match status" value="1"/>
</dbReference>
<dbReference type="GO" id="GO:0019171">
    <property type="term" value="F:(3R)-hydroxyacyl-[acyl-carrier-protein] dehydratase activity"/>
    <property type="evidence" value="ECO:0007669"/>
    <property type="project" value="TreeGrafter"/>
</dbReference>
<feature type="compositionally biased region" description="Basic and acidic residues" evidence="1">
    <location>
        <begin position="497"/>
        <end position="529"/>
    </location>
</feature>
<keyword evidence="3" id="KW-1185">Reference proteome</keyword>
<feature type="compositionally biased region" description="Basic and acidic residues" evidence="1">
    <location>
        <begin position="413"/>
        <end position="428"/>
    </location>
</feature>
<dbReference type="Proteomes" id="UP000184330">
    <property type="component" value="Unassembled WGS sequence"/>
</dbReference>
<reference evidence="2 3" key="1">
    <citation type="submission" date="2016-03" db="EMBL/GenBank/DDBJ databases">
        <authorList>
            <person name="Ploux O."/>
        </authorList>
    </citation>
    <scope>NUCLEOTIDE SEQUENCE [LARGE SCALE GENOMIC DNA]</scope>
    <source>
        <strain evidence="2 3">UAMH 11012</strain>
    </source>
</reference>
<gene>
    <name evidence="2" type="ORF">PAC_09048</name>
</gene>
<accession>A0A1L7X299</accession>
<dbReference type="SUPFAM" id="SSF54637">
    <property type="entry name" value="Thioesterase/thiol ester dehydrase-isomerase"/>
    <property type="match status" value="1"/>
</dbReference>
<sequence>MKPPSVNSVLRHVCSSRISDIAALEPVAKLETSLYESLTSRKTKTQWDSLDLTVANHLTKTLEKYLQKTILLSKLPSRFNAAIPKLHLPPGYHQVYFNPAYEEGHLLSDGTDRAHSPGWPFEKRLWGGGSLIFNHEGKWMMKNGYLGILQEDIENVQVKGKEGEEKIFVTVSRKAAMGVALGIRRNLATQRWPPDLRTLEGTNLKEGKLGRLALEEKKTLVFMRTKTDEELRQSLEAEPRIIKAPYEPDFKQALTPTAHLLFRFSALTFNAHRIHLDRQYAREVEGHRNLLVHGPLTQVLMLQVLRSQLDHEKKETIYRFDYRNLAPLYADEKMKICTRRRPESPNKFDVWIEGPAGGLAVKATAEVGPEIEESDPSVEQGYTLVKYASVNPMDMKNDPNPSLRKRHTPVKSFDIKRSKPNPDLEQRVLNRLPTDSLEMKSILKQEPNLKPESTLITRSPMNSDLELEPEPITQSGTERNSNREPNPEPPFTPTGPSEKKSNLSHEIPERKLEPAPTPSERKNYIEYENHIQREQDAEVRNAYGYTAAEIAVINKRKYSRDADQDERLGW</sequence>